<feature type="region of interest" description="Disordered" evidence="1">
    <location>
        <begin position="1"/>
        <end position="267"/>
    </location>
</feature>
<evidence type="ECO:0000256" key="1">
    <source>
        <dbReference type="SAM" id="MobiDB-lite"/>
    </source>
</evidence>
<accession>A0AAW0QWT2</accession>
<proteinExistence type="predicted"/>
<feature type="compositionally biased region" description="Low complexity" evidence="1">
    <location>
        <begin position="21"/>
        <end position="31"/>
    </location>
</feature>
<evidence type="ECO:0000313" key="3">
    <source>
        <dbReference type="Proteomes" id="UP001392437"/>
    </source>
</evidence>
<evidence type="ECO:0000313" key="2">
    <source>
        <dbReference type="EMBL" id="KAK8114837.1"/>
    </source>
</evidence>
<feature type="compositionally biased region" description="Polar residues" evidence="1">
    <location>
        <begin position="207"/>
        <end position="226"/>
    </location>
</feature>
<feature type="compositionally biased region" description="Polar residues" evidence="1">
    <location>
        <begin position="1"/>
        <end position="20"/>
    </location>
</feature>
<feature type="region of interest" description="Disordered" evidence="1">
    <location>
        <begin position="304"/>
        <end position="355"/>
    </location>
</feature>
<reference evidence="2 3" key="1">
    <citation type="submission" date="2023-01" db="EMBL/GenBank/DDBJ databases">
        <title>Analysis of 21 Apiospora genomes using comparative genomics revels a genus with tremendous synthesis potential of carbohydrate active enzymes and secondary metabolites.</title>
        <authorList>
            <person name="Sorensen T."/>
        </authorList>
    </citation>
    <scope>NUCLEOTIDE SEQUENCE [LARGE SCALE GENOMIC DNA]</scope>
    <source>
        <strain evidence="2 3">CBS 117206</strain>
    </source>
</reference>
<feature type="compositionally biased region" description="Polar residues" evidence="1">
    <location>
        <begin position="156"/>
        <end position="165"/>
    </location>
</feature>
<gene>
    <name evidence="2" type="ORF">PG999_006906</name>
</gene>
<keyword evidence="3" id="KW-1185">Reference proteome</keyword>
<dbReference type="Proteomes" id="UP001392437">
    <property type="component" value="Unassembled WGS sequence"/>
</dbReference>
<feature type="compositionally biased region" description="Basic and acidic residues" evidence="1">
    <location>
        <begin position="306"/>
        <end position="321"/>
    </location>
</feature>
<feature type="compositionally biased region" description="Low complexity" evidence="1">
    <location>
        <begin position="235"/>
        <end position="245"/>
    </location>
</feature>
<protein>
    <submittedName>
        <fullName evidence="2">Uncharacterized protein</fullName>
    </submittedName>
</protein>
<sequence length="355" mass="39705">MTNSPQPDLTMQSSNPNKQQPDAVGPSADASAPPPLPQQRHSSVNEPGRVNNKSGYKAGFSLRPGGPSSPSASGTQRHDNQPLEPSSLAFGDLSLPQYQQRQQQQEEEEQEQEQPIDGSSREADSHDTPQGRKTPQLAQKLPPMGIFKTPRKRRQSQLLPSNDTCGRSEDAGTAGHASKRQHRDEESLGEAPNTIELDDDNEGCQPFQGQQRQRYSPQTRWTAINTTRDDNGLQTTTSFSFLSLSRPGPENDQEQKTQQQREEEEDQFYHDHAYRTMDYAAPANKDNRRNKNQTAGGVWGAVVEPLVREDTEHNRAFAKRLEQRRRAREEPDASQRRGGRTKKSCSRKGSGKAEE</sequence>
<dbReference type="AlphaFoldDB" id="A0AAW0QWT2"/>
<comment type="caution">
    <text evidence="2">The sequence shown here is derived from an EMBL/GenBank/DDBJ whole genome shotgun (WGS) entry which is preliminary data.</text>
</comment>
<feature type="compositionally biased region" description="Basic residues" evidence="1">
    <location>
        <begin position="337"/>
        <end position="355"/>
    </location>
</feature>
<feature type="compositionally biased region" description="Basic and acidic residues" evidence="1">
    <location>
        <begin position="253"/>
        <end position="267"/>
    </location>
</feature>
<dbReference type="EMBL" id="JAQQWP010000006">
    <property type="protein sequence ID" value="KAK8114837.1"/>
    <property type="molecule type" value="Genomic_DNA"/>
</dbReference>
<feature type="compositionally biased region" description="Basic and acidic residues" evidence="1">
    <location>
        <begin position="119"/>
        <end position="130"/>
    </location>
</feature>
<name>A0AAW0QWT2_9PEZI</name>
<feature type="compositionally biased region" description="Low complexity" evidence="1">
    <location>
        <begin position="64"/>
        <end position="74"/>
    </location>
</feature>
<feature type="compositionally biased region" description="Acidic residues" evidence="1">
    <location>
        <begin position="105"/>
        <end position="114"/>
    </location>
</feature>
<organism evidence="2 3">
    <name type="scientific">Apiospora kogelbergensis</name>
    <dbReference type="NCBI Taxonomy" id="1337665"/>
    <lineage>
        <taxon>Eukaryota</taxon>
        <taxon>Fungi</taxon>
        <taxon>Dikarya</taxon>
        <taxon>Ascomycota</taxon>
        <taxon>Pezizomycotina</taxon>
        <taxon>Sordariomycetes</taxon>
        <taxon>Xylariomycetidae</taxon>
        <taxon>Amphisphaeriales</taxon>
        <taxon>Apiosporaceae</taxon>
        <taxon>Apiospora</taxon>
    </lineage>
</organism>